<proteinExistence type="predicted"/>
<protein>
    <submittedName>
        <fullName evidence="2">Uncharacterized protein</fullName>
    </submittedName>
</protein>
<reference evidence="2 3" key="1">
    <citation type="submission" date="2019-04" db="EMBL/GenBank/DDBJ databases">
        <title>Genome of a novel bacterium Candidatus Jettenia ecosi reconstructed from metagenome of an anammox bioreactor.</title>
        <authorList>
            <person name="Mardanov A.V."/>
            <person name="Beletsky A.V."/>
            <person name="Ravin N.V."/>
            <person name="Botchkova E.A."/>
            <person name="Litti Y.V."/>
            <person name="Nozhevnikova A.N."/>
        </authorList>
    </citation>
    <scope>NUCLEOTIDE SEQUENCE [LARGE SCALE GENOMIC DNA]</scope>
    <source>
        <strain evidence="2">J2</strain>
    </source>
</reference>
<dbReference type="Proteomes" id="UP000319783">
    <property type="component" value="Unassembled WGS sequence"/>
</dbReference>
<comment type="caution">
    <text evidence="2">The sequence shown here is derived from an EMBL/GenBank/DDBJ whole genome shotgun (WGS) entry which is preliminary data.</text>
</comment>
<sequence>MEMIWRTIARNKSEVESKIALPVIPERLYRGSSRRKKAAKEPGFLPPLPQKPLT</sequence>
<evidence type="ECO:0000256" key="1">
    <source>
        <dbReference type="SAM" id="MobiDB-lite"/>
    </source>
</evidence>
<gene>
    <name evidence="2" type="ORF">JETT_3596</name>
</gene>
<organism evidence="2 3">
    <name type="scientific">Candidatus Jettenia ecosi</name>
    <dbReference type="NCBI Taxonomy" id="2494326"/>
    <lineage>
        <taxon>Bacteria</taxon>
        <taxon>Pseudomonadati</taxon>
        <taxon>Planctomycetota</taxon>
        <taxon>Candidatus Brocadiia</taxon>
        <taxon>Candidatus Brocadiales</taxon>
        <taxon>Candidatus Brocadiaceae</taxon>
        <taxon>Candidatus Jettenia</taxon>
    </lineage>
</organism>
<accession>A0A533Q6G9</accession>
<dbReference type="EMBL" id="SULG01000128">
    <property type="protein sequence ID" value="TLD40135.1"/>
    <property type="molecule type" value="Genomic_DNA"/>
</dbReference>
<feature type="region of interest" description="Disordered" evidence="1">
    <location>
        <begin position="31"/>
        <end position="54"/>
    </location>
</feature>
<name>A0A533Q6G9_9BACT</name>
<evidence type="ECO:0000313" key="2">
    <source>
        <dbReference type="EMBL" id="TLD40135.1"/>
    </source>
</evidence>
<evidence type="ECO:0000313" key="3">
    <source>
        <dbReference type="Proteomes" id="UP000319783"/>
    </source>
</evidence>
<feature type="compositionally biased region" description="Pro residues" evidence="1">
    <location>
        <begin position="44"/>
        <end position="54"/>
    </location>
</feature>
<dbReference type="AlphaFoldDB" id="A0A533Q6G9"/>